<feature type="region of interest" description="Disordered" evidence="1">
    <location>
        <begin position="20"/>
        <end position="42"/>
    </location>
</feature>
<evidence type="ECO:0000313" key="2">
    <source>
        <dbReference type="EMBL" id="KHD75732.1"/>
    </source>
</evidence>
<evidence type="ECO:0000256" key="1">
    <source>
        <dbReference type="SAM" id="MobiDB-lite"/>
    </source>
</evidence>
<gene>
    <name evidence="2" type="ORF">MB27_21180</name>
</gene>
<evidence type="ECO:0008006" key="4">
    <source>
        <dbReference type="Google" id="ProtNLM"/>
    </source>
</evidence>
<evidence type="ECO:0000313" key="3">
    <source>
        <dbReference type="Proteomes" id="UP000054537"/>
    </source>
</evidence>
<protein>
    <recommendedName>
        <fullName evidence="4">Secreted protein</fullName>
    </recommendedName>
</protein>
<proteinExistence type="predicted"/>
<dbReference type="Pfam" id="PF18143">
    <property type="entry name" value="HAD_SAK_2"/>
    <property type="match status" value="1"/>
</dbReference>
<sequence length="172" mass="19005">MRVSREPLIFLDVDGPLIPFRERPGAPPGPPAPDPSGHPLIHRLDPEDGRRLLALDARLVWATTWMDTANELVAPRLGLPDLPVVPFPDDDGDDRIRGGGLHWKTMTLTRSAGGRPFVWLDDEITGADRRWVDGHHPGRALLHRVDPFTGLTDADLTLVGHWLSQVAADPPR</sequence>
<keyword evidence="3" id="KW-1185">Reference proteome</keyword>
<dbReference type="EMBL" id="JRTT01000024">
    <property type="protein sequence ID" value="KHD75732.1"/>
    <property type="molecule type" value="Genomic_DNA"/>
</dbReference>
<feature type="compositionally biased region" description="Pro residues" evidence="1">
    <location>
        <begin position="25"/>
        <end position="36"/>
    </location>
</feature>
<name>A0A0A6X6K3_ACTUT</name>
<dbReference type="eggNOG" id="COG1877">
    <property type="taxonomic scope" value="Bacteria"/>
</dbReference>
<reference evidence="2 3" key="1">
    <citation type="submission" date="2014-10" db="EMBL/GenBank/DDBJ databases">
        <title>Draft genome sequence of Actinoplanes utahensis NRRL 12052.</title>
        <authorList>
            <person name="Velasco-Bucheli B."/>
            <person name="del Cerro C."/>
            <person name="Hormigo D."/>
            <person name="Garcia J.L."/>
            <person name="Acebal C."/>
            <person name="Arroyo M."/>
            <person name="de la Mata I."/>
        </authorList>
    </citation>
    <scope>NUCLEOTIDE SEQUENCE [LARGE SCALE GENOMIC DNA]</scope>
    <source>
        <strain evidence="2 3">NRRL 12052</strain>
    </source>
</reference>
<dbReference type="STRING" id="1869.MB27_21180"/>
<organism evidence="2 3">
    <name type="scientific">Actinoplanes utahensis</name>
    <dbReference type="NCBI Taxonomy" id="1869"/>
    <lineage>
        <taxon>Bacteria</taxon>
        <taxon>Bacillati</taxon>
        <taxon>Actinomycetota</taxon>
        <taxon>Actinomycetes</taxon>
        <taxon>Micromonosporales</taxon>
        <taxon>Micromonosporaceae</taxon>
        <taxon>Actinoplanes</taxon>
    </lineage>
</organism>
<accession>A0A0A6X6K3</accession>
<dbReference type="Proteomes" id="UP000054537">
    <property type="component" value="Unassembled WGS sequence"/>
</dbReference>
<dbReference type="AlphaFoldDB" id="A0A0A6X6K3"/>
<comment type="caution">
    <text evidence="2">The sequence shown here is derived from an EMBL/GenBank/DDBJ whole genome shotgun (WGS) entry which is preliminary data.</text>
</comment>